<keyword evidence="2" id="KW-1185">Reference proteome</keyword>
<gene>
    <name evidence="1" type="ORF">TTHERM_001216069</name>
</gene>
<dbReference type="Proteomes" id="UP000009168">
    <property type="component" value="Unassembled WGS sequence"/>
</dbReference>
<organism evidence="1 2">
    <name type="scientific">Tetrahymena thermophila (strain SB210)</name>
    <dbReference type="NCBI Taxonomy" id="312017"/>
    <lineage>
        <taxon>Eukaryota</taxon>
        <taxon>Sar</taxon>
        <taxon>Alveolata</taxon>
        <taxon>Ciliophora</taxon>
        <taxon>Intramacronucleata</taxon>
        <taxon>Oligohymenophorea</taxon>
        <taxon>Hymenostomatida</taxon>
        <taxon>Tetrahymenina</taxon>
        <taxon>Tetrahymenidae</taxon>
        <taxon>Tetrahymena</taxon>
    </lineage>
</organism>
<evidence type="ECO:0000313" key="1">
    <source>
        <dbReference type="EMBL" id="EWS73721.1"/>
    </source>
</evidence>
<reference evidence="2" key="1">
    <citation type="journal article" date="2006" name="PLoS Biol.">
        <title>Macronuclear genome sequence of the ciliate Tetrahymena thermophila, a model eukaryote.</title>
        <authorList>
            <person name="Eisen J.A."/>
            <person name="Coyne R.S."/>
            <person name="Wu M."/>
            <person name="Wu D."/>
            <person name="Thiagarajan M."/>
            <person name="Wortman J.R."/>
            <person name="Badger J.H."/>
            <person name="Ren Q."/>
            <person name="Amedeo P."/>
            <person name="Jones K.M."/>
            <person name="Tallon L.J."/>
            <person name="Delcher A.L."/>
            <person name="Salzberg S.L."/>
            <person name="Silva J.C."/>
            <person name="Haas B.J."/>
            <person name="Majoros W.H."/>
            <person name="Farzad M."/>
            <person name="Carlton J.M."/>
            <person name="Smith R.K. Jr."/>
            <person name="Garg J."/>
            <person name="Pearlman R.E."/>
            <person name="Karrer K.M."/>
            <person name="Sun L."/>
            <person name="Manning G."/>
            <person name="Elde N.C."/>
            <person name="Turkewitz A.P."/>
            <person name="Asai D.J."/>
            <person name="Wilkes D.E."/>
            <person name="Wang Y."/>
            <person name="Cai H."/>
            <person name="Collins K."/>
            <person name="Stewart B.A."/>
            <person name="Lee S.R."/>
            <person name="Wilamowska K."/>
            <person name="Weinberg Z."/>
            <person name="Ruzzo W.L."/>
            <person name="Wloga D."/>
            <person name="Gaertig J."/>
            <person name="Frankel J."/>
            <person name="Tsao C.-C."/>
            <person name="Gorovsky M.A."/>
            <person name="Keeling P.J."/>
            <person name="Waller R.F."/>
            <person name="Patron N.J."/>
            <person name="Cherry J.M."/>
            <person name="Stover N.A."/>
            <person name="Krieger C.J."/>
            <person name="del Toro C."/>
            <person name="Ryder H.F."/>
            <person name="Williamson S.C."/>
            <person name="Barbeau R.A."/>
            <person name="Hamilton E.P."/>
            <person name="Orias E."/>
        </authorList>
    </citation>
    <scope>NUCLEOTIDE SEQUENCE [LARGE SCALE GENOMIC DNA]</scope>
    <source>
        <strain evidence="2">SB210</strain>
    </source>
</reference>
<dbReference type="RefSeq" id="XP_012653759.1">
    <property type="nucleotide sequence ID" value="XM_012798305.1"/>
</dbReference>
<dbReference type="EMBL" id="GG662650">
    <property type="protein sequence ID" value="EWS73721.1"/>
    <property type="molecule type" value="Genomic_DNA"/>
</dbReference>
<accession>W7XH96</accession>
<dbReference type="GeneID" id="24441936"/>
<evidence type="ECO:0000313" key="2">
    <source>
        <dbReference type="Proteomes" id="UP000009168"/>
    </source>
</evidence>
<dbReference type="InParanoid" id="W7XH96"/>
<sequence length="150" mass="18454">MKQSKLQSLLIKFQMRLEQCKQHYQNLQLLLGQHIIDMLMLSFILMQLIVHSLQKHMHYCLCLHKCYLRYCFDLLKLNYLCYKKHTKNWKLGHFNLQFNCNQQLYKKLQLPYMSNYQQFLQIHIQYQHHDKPHFKRMIMGQSPIGVKLRL</sequence>
<protein>
    <submittedName>
        <fullName evidence="1">Uncharacterized protein</fullName>
    </submittedName>
</protein>
<name>W7XH96_TETTS</name>
<proteinExistence type="predicted"/>
<dbReference type="KEGG" id="tet:TTHERM_001216069"/>
<dbReference type="AlphaFoldDB" id="W7XH96"/>